<dbReference type="EMBL" id="JAUIZM010000011">
    <property type="protein sequence ID" value="KAK1354615.1"/>
    <property type="molecule type" value="Genomic_DNA"/>
</dbReference>
<reference evidence="2" key="1">
    <citation type="submission" date="2023-02" db="EMBL/GenBank/DDBJ databases">
        <title>Genome of toxic invasive species Heracleum sosnowskyi carries increased number of genes despite the absence of recent whole-genome duplications.</title>
        <authorList>
            <person name="Schelkunov M."/>
            <person name="Shtratnikova V."/>
            <person name="Makarenko M."/>
            <person name="Klepikova A."/>
            <person name="Omelchenko D."/>
            <person name="Novikova G."/>
            <person name="Obukhova E."/>
            <person name="Bogdanov V."/>
            <person name="Penin A."/>
            <person name="Logacheva M."/>
        </authorList>
    </citation>
    <scope>NUCLEOTIDE SEQUENCE</scope>
    <source>
        <strain evidence="2">Hsosn_3</strain>
        <tissue evidence="2">Leaf</tissue>
    </source>
</reference>
<comment type="caution">
    <text evidence="2">The sequence shown here is derived from an EMBL/GenBank/DDBJ whole genome shotgun (WGS) entry which is preliminary data.</text>
</comment>
<evidence type="ECO:0000313" key="3">
    <source>
        <dbReference type="Proteomes" id="UP001237642"/>
    </source>
</evidence>
<dbReference type="AlphaFoldDB" id="A0AAD8LXY2"/>
<protein>
    <submittedName>
        <fullName evidence="2">Endo-1,31,4-beta-D-glucanase-like</fullName>
    </submittedName>
</protein>
<organism evidence="2 3">
    <name type="scientific">Heracleum sosnowskyi</name>
    <dbReference type="NCBI Taxonomy" id="360622"/>
    <lineage>
        <taxon>Eukaryota</taxon>
        <taxon>Viridiplantae</taxon>
        <taxon>Streptophyta</taxon>
        <taxon>Embryophyta</taxon>
        <taxon>Tracheophyta</taxon>
        <taxon>Spermatophyta</taxon>
        <taxon>Magnoliopsida</taxon>
        <taxon>eudicotyledons</taxon>
        <taxon>Gunneridae</taxon>
        <taxon>Pentapetalae</taxon>
        <taxon>asterids</taxon>
        <taxon>campanulids</taxon>
        <taxon>Apiales</taxon>
        <taxon>Apiaceae</taxon>
        <taxon>Apioideae</taxon>
        <taxon>apioid superclade</taxon>
        <taxon>Tordylieae</taxon>
        <taxon>Tordyliinae</taxon>
        <taxon>Heracleum</taxon>
    </lineage>
</organism>
<sequence>MAGSQCCSNPPVLMSNTGQGNVQEIAGLKVYVAAASSSSKHGILLVSDVFGYEAPKLRKLADKIAAAGFHVVVPDFFRGDPFSYDNPEKPLPVWRSFHSGEEEFEDAKAIINALKSDGISNIGAAGFCWGAKVVVQLASSDCIQAAVMLHPSFITQDDMKEVKVPIAILGAEIDKYCPPEVLKQFGETLSAKPEVISFVKKFPGTVHGWTVRYNDNDENAVKSAEESHEDMLTWFNKYVK</sequence>
<accession>A0AAD8LXY2</accession>
<dbReference type="InterPro" id="IPR029058">
    <property type="entry name" value="AB_hydrolase_fold"/>
</dbReference>
<dbReference type="SUPFAM" id="SSF53474">
    <property type="entry name" value="alpha/beta-Hydrolases"/>
    <property type="match status" value="1"/>
</dbReference>
<dbReference type="InterPro" id="IPR002925">
    <property type="entry name" value="Dienelactn_hydro"/>
</dbReference>
<dbReference type="Pfam" id="PF01738">
    <property type="entry name" value="DLH"/>
    <property type="match status" value="1"/>
</dbReference>
<evidence type="ECO:0000313" key="2">
    <source>
        <dbReference type="EMBL" id="KAK1354615.1"/>
    </source>
</evidence>
<dbReference type="PANTHER" id="PTHR17630">
    <property type="entry name" value="DIENELACTONE HYDROLASE"/>
    <property type="match status" value="1"/>
</dbReference>
<dbReference type="GO" id="GO:0016787">
    <property type="term" value="F:hydrolase activity"/>
    <property type="evidence" value="ECO:0007669"/>
    <property type="project" value="InterPro"/>
</dbReference>
<evidence type="ECO:0000259" key="1">
    <source>
        <dbReference type="Pfam" id="PF01738"/>
    </source>
</evidence>
<dbReference type="Gene3D" id="3.40.50.1820">
    <property type="entry name" value="alpha/beta hydrolase"/>
    <property type="match status" value="1"/>
</dbReference>
<dbReference type="Proteomes" id="UP001237642">
    <property type="component" value="Unassembled WGS sequence"/>
</dbReference>
<reference evidence="2" key="2">
    <citation type="submission" date="2023-05" db="EMBL/GenBank/DDBJ databases">
        <authorList>
            <person name="Schelkunov M.I."/>
        </authorList>
    </citation>
    <scope>NUCLEOTIDE SEQUENCE</scope>
    <source>
        <strain evidence="2">Hsosn_3</strain>
        <tissue evidence="2">Leaf</tissue>
    </source>
</reference>
<proteinExistence type="predicted"/>
<name>A0AAD8LXY2_9APIA</name>
<gene>
    <name evidence="2" type="ORF">POM88_047871</name>
</gene>
<keyword evidence="3" id="KW-1185">Reference proteome</keyword>
<feature type="domain" description="Dienelactone hydrolase" evidence="1">
    <location>
        <begin position="29"/>
        <end position="238"/>
    </location>
</feature>
<dbReference type="PANTHER" id="PTHR17630:SF44">
    <property type="entry name" value="PROTEIN AIM2"/>
    <property type="match status" value="1"/>
</dbReference>